<name>G7YFN7_CLOSI</name>
<organism evidence="1 2">
    <name type="scientific">Clonorchis sinensis</name>
    <name type="common">Chinese liver fluke</name>
    <dbReference type="NCBI Taxonomy" id="79923"/>
    <lineage>
        <taxon>Eukaryota</taxon>
        <taxon>Metazoa</taxon>
        <taxon>Spiralia</taxon>
        <taxon>Lophotrochozoa</taxon>
        <taxon>Platyhelminthes</taxon>
        <taxon>Trematoda</taxon>
        <taxon>Digenea</taxon>
        <taxon>Opisthorchiida</taxon>
        <taxon>Opisthorchiata</taxon>
        <taxon>Opisthorchiidae</taxon>
        <taxon>Clonorchis</taxon>
    </lineage>
</organism>
<protein>
    <submittedName>
        <fullName evidence="1">Uncharacterized protein</fullName>
    </submittedName>
</protein>
<sequence>MAVHLGSSHGFGHLDSTPLRSWELSDIQTARQLRIDHFASYFWAESDLRFDLSIKRHNNVCSSIDERTRCATHVLQPLGAKTSVPTFVRKVQLTTVRYHILFKVIRATLREPVDQLQLLILIGYTSQTPGNRLCTNLIYGESGNNYDAYKLAREVTHDFDCDRKSVSLHNNPWELTVGHRFQEQSTEMVTVTLSIFFKTVHQFVSEGYTRSRLKSFPRLGYISAMWT</sequence>
<gene>
    <name evidence="1" type="ORF">CLF_106772</name>
</gene>
<reference evidence="1" key="1">
    <citation type="journal article" date="2011" name="Genome Biol.">
        <title>The draft genome of the carcinogenic human liver fluke Clonorchis sinensis.</title>
        <authorList>
            <person name="Wang X."/>
            <person name="Chen W."/>
            <person name="Huang Y."/>
            <person name="Sun J."/>
            <person name="Men J."/>
            <person name="Liu H."/>
            <person name="Luo F."/>
            <person name="Guo L."/>
            <person name="Lv X."/>
            <person name="Deng C."/>
            <person name="Zhou C."/>
            <person name="Fan Y."/>
            <person name="Li X."/>
            <person name="Huang L."/>
            <person name="Hu Y."/>
            <person name="Liang C."/>
            <person name="Hu X."/>
            <person name="Xu J."/>
            <person name="Yu X."/>
        </authorList>
    </citation>
    <scope>NUCLEOTIDE SEQUENCE [LARGE SCALE GENOMIC DNA]</scope>
    <source>
        <strain evidence="1">Henan</strain>
    </source>
</reference>
<accession>G7YFN7</accession>
<keyword evidence="2" id="KW-1185">Reference proteome</keyword>
<proteinExistence type="predicted"/>
<dbReference type="Proteomes" id="UP000008909">
    <property type="component" value="Unassembled WGS sequence"/>
</dbReference>
<evidence type="ECO:0000313" key="2">
    <source>
        <dbReference type="Proteomes" id="UP000008909"/>
    </source>
</evidence>
<reference key="2">
    <citation type="submission" date="2011-10" db="EMBL/GenBank/DDBJ databases">
        <title>The genome and transcriptome sequence of Clonorchis sinensis provide insights into the carcinogenic liver fluke.</title>
        <authorList>
            <person name="Wang X."/>
            <person name="Huang Y."/>
            <person name="Chen W."/>
            <person name="Liu H."/>
            <person name="Guo L."/>
            <person name="Chen Y."/>
            <person name="Luo F."/>
            <person name="Zhou W."/>
            <person name="Sun J."/>
            <person name="Mao Q."/>
            <person name="Liang P."/>
            <person name="Zhou C."/>
            <person name="Tian Y."/>
            <person name="Men J."/>
            <person name="Lv X."/>
            <person name="Huang L."/>
            <person name="Zhou J."/>
            <person name="Hu Y."/>
            <person name="Li R."/>
            <person name="Zhang F."/>
            <person name="Lei H."/>
            <person name="Li X."/>
            <person name="Hu X."/>
            <person name="Liang C."/>
            <person name="Xu J."/>
            <person name="Wu Z."/>
            <person name="Yu X."/>
        </authorList>
    </citation>
    <scope>NUCLEOTIDE SEQUENCE</scope>
    <source>
        <strain>Henan</strain>
    </source>
</reference>
<dbReference type="AlphaFoldDB" id="G7YFN7"/>
<evidence type="ECO:0000313" key="1">
    <source>
        <dbReference type="EMBL" id="GAA51770.1"/>
    </source>
</evidence>
<dbReference type="EMBL" id="DF143198">
    <property type="protein sequence ID" value="GAA51770.1"/>
    <property type="molecule type" value="Genomic_DNA"/>
</dbReference>